<comment type="caution">
    <text evidence="4">The sequence shown here is derived from an EMBL/GenBank/DDBJ whole genome shotgun (WGS) entry which is preliminary data.</text>
</comment>
<evidence type="ECO:0000256" key="1">
    <source>
        <dbReference type="PROSITE-ProRule" id="PRU00284"/>
    </source>
</evidence>
<feature type="coiled-coil region" evidence="2">
    <location>
        <begin position="79"/>
        <end position="148"/>
    </location>
</feature>
<dbReference type="PROSITE" id="PS50111">
    <property type="entry name" value="CHEMOTAXIS_TRANSDUC_2"/>
    <property type="match status" value="1"/>
</dbReference>
<reference evidence="4 5" key="1">
    <citation type="journal article" date="2014" name="Genome Announc.">
        <title>Draft genome sequences of the altered schaedler flora, a defined bacterial community from gnotobiotic mice.</title>
        <authorList>
            <person name="Wannemuehler M.J."/>
            <person name="Overstreet A.M."/>
            <person name="Ward D.V."/>
            <person name="Phillips G.J."/>
        </authorList>
    </citation>
    <scope>NUCLEOTIDE SEQUENCE [LARGE SCALE GENOMIC DNA]</scope>
    <source>
        <strain evidence="4 5">ASF492</strain>
    </source>
</reference>
<protein>
    <recommendedName>
        <fullName evidence="3">Methyl-accepting transducer domain-containing protein</fullName>
    </recommendedName>
</protein>
<dbReference type="EMBL" id="AQFT01000072">
    <property type="protein sequence ID" value="EMZ27201.1"/>
    <property type="molecule type" value="Genomic_DNA"/>
</dbReference>
<keyword evidence="2" id="KW-0175">Coiled coil</keyword>
<organism evidence="4 5">
    <name type="scientific">Eubacterium plexicaudatum ASF492</name>
    <dbReference type="NCBI Taxonomy" id="1235802"/>
    <lineage>
        <taxon>Bacteria</taxon>
        <taxon>Bacillati</taxon>
        <taxon>Bacillota</taxon>
        <taxon>Clostridia</taxon>
        <taxon>Eubacteriales</taxon>
        <taxon>Eubacteriaceae</taxon>
        <taxon>Eubacterium</taxon>
    </lineage>
</organism>
<evidence type="ECO:0000259" key="3">
    <source>
        <dbReference type="PROSITE" id="PS50111"/>
    </source>
</evidence>
<dbReference type="eggNOG" id="COG0840">
    <property type="taxonomic scope" value="Bacteria"/>
</dbReference>
<dbReference type="GO" id="GO:0007165">
    <property type="term" value="P:signal transduction"/>
    <property type="evidence" value="ECO:0007669"/>
    <property type="project" value="UniProtKB-KW"/>
</dbReference>
<sequence>MFGKKQELTRELEEKLNMTQYELDHVQMQVSSVQNYTQQMLQHFESQITAQGEMDKELTKVVSQAYDTLEEAGESMKVLEQLAMELTSMRGQMEDDERDKRKLQEVADRQIEQMAVIVEENKNSIEPVSALQETKTALKNDAEAIHAEVIHMMEYAKQMTVSSLNCAIEAGRMGDSGKSFVEAAEDVRMLSSAYERAAAVVDRQLNDLEKRLRQMDEQVVSLMKAGKDTNLSISRLSKHITQQDDICTRAAERHYLEKAAAISDYIKKISQSSQHIDALQHQTLSDIERIGDSFMSEQEARKELEHIVDQLIESMRS</sequence>
<dbReference type="Proteomes" id="UP000012589">
    <property type="component" value="Unassembled WGS sequence"/>
</dbReference>
<dbReference type="SUPFAM" id="SSF58104">
    <property type="entry name" value="Methyl-accepting chemotaxis protein (MCP) signaling domain"/>
    <property type="match status" value="1"/>
</dbReference>
<keyword evidence="5" id="KW-1185">Reference proteome</keyword>
<accession>N2AGR5</accession>
<proteinExistence type="predicted"/>
<dbReference type="InterPro" id="IPR004089">
    <property type="entry name" value="MCPsignal_dom"/>
</dbReference>
<keyword evidence="1" id="KW-0807">Transducer</keyword>
<name>N2AGR5_9FIRM</name>
<dbReference type="OrthoDB" id="2032507at2"/>
<dbReference type="Gene3D" id="1.10.287.950">
    <property type="entry name" value="Methyl-accepting chemotaxis protein"/>
    <property type="match status" value="1"/>
</dbReference>
<evidence type="ECO:0000313" key="4">
    <source>
        <dbReference type="EMBL" id="EMZ27201.1"/>
    </source>
</evidence>
<gene>
    <name evidence="4" type="ORF">C823_02325</name>
</gene>
<dbReference type="GO" id="GO:0016020">
    <property type="term" value="C:membrane"/>
    <property type="evidence" value="ECO:0007669"/>
    <property type="project" value="InterPro"/>
</dbReference>
<dbReference type="PATRIC" id="fig|1235802.3.peg.2461"/>
<evidence type="ECO:0000313" key="5">
    <source>
        <dbReference type="Proteomes" id="UP000012589"/>
    </source>
</evidence>
<dbReference type="AlphaFoldDB" id="N2AGR5"/>
<dbReference type="HOGENOM" id="CLU_849375_0_0_9"/>
<feature type="domain" description="Methyl-accepting transducer" evidence="3">
    <location>
        <begin position="50"/>
        <end position="291"/>
    </location>
</feature>
<dbReference type="STRING" id="1235802.C823_02325"/>
<feature type="coiled-coil region" evidence="2">
    <location>
        <begin position="191"/>
        <end position="225"/>
    </location>
</feature>
<evidence type="ECO:0000256" key="2">
    <source>
        <dbReference type="SAM" id="Coils"/>
    </source>
</evidence>